<evidence type="ECO:0000256" key="6">
    <source>
        <dbReference type="PIRSR" id="PIRSR600223-1"/>
    </source>
</evidence>
<evidence type="ECO:0000256" key="3">
    <source>
        <dbReference type="ARBA" id="ARBA00013208"/>
    </source>
</evidence>
<comment type="similarity">
    <text evidence="2 8">Belongs to the peptidase S26 family.</text>
</comment>
<comment type="subcellular location">
    <subcellularLocation>
        <location evidence="8">Membrane</location>
        <topology evidence="8">Single-pass type II membrane protein</topology>
    </subcellularLocation>
</comment>
<dbReference type="AlphaFoldDB" id="A0A1V6C9S3"/>
<dbReference type="GO" id="GO:0006465">
    <property type="term" value="P:signal peptide processing"/>
    <property type="evidence" value="ECO:0007669"/>
    <property type="project" value="InterPro"/>
</dbReference>
<dbReference type="PROSITE" id="PS00501">
    <property type="entry name" value="SPASE_I_1"/>
    <property type="match status" value="1"/>
</dbReference>
<evidence type="ECO:0000256" key="1">
    <source>
        <dbReference type="ARBA" id="ARBA00000677"/>
    </source>
</evidence>
<keyword evidence="7" id="KW-1133">Transmembrane helix</keyword>
<protein>
    <recommendedName>
        <fullName evidence="3 7">Signal peptidase I</fullName>
        <ecNumber evidence="3 7">3.4.21.89</ecNumber>
    </recommendedName>
</protein>
<dbReference type="InterPro" id="IPR036286">
    <property type="entry name" value="LexA/Signal_pep-like_sf"/>
</dbReference>
<evidence type="ECO:0000256" key="2">
    <source>
        <dbReference type="ARBA" id="ARBA00009370"/>
    </source>
</evidence>
<evidence type="ECO:0000313" key="10">
    <source>
        <dbReference type="EMBL" id="OQB73619.1"/>
    </source>
</evidence>
<dbReference type="EMBL" id="MWDQ01000073">
    <property type="protein sequence ID" value="OQB73619.1"/>
    <property type="molecule type" value="Genomic_DNA"/>
</dbReference>
<feature type="active site" evidence="6">
    <location>
        <position position="50"/>
    </location>
</feature>
<dbReference type="PANTHER" id="PTHR43390">
    <property type="entry name" value="SIGNAL PEPTIDASE I"/>
    <property type="match status" value="1"/>
</dbReference>
<dbReference type="NCBIfam" id="TIGR02227">
    <property type="entry name" value="sigpep_I_bact"/>
    <property type="match status" value="1"/>
</dbReference>
<dbReference type="PRINTS" id="PR00727">
    <property type="entry name" value="LEADERPTASE"/>
</dbReference>
<proteinExistence type="inferred from homology"/>
<keyword evidence="4 7" id="KW-0645">Protease</keyword>
<sequence>MNNQQNNKNKQDISKKSRRKKEIMSWVWAIIAVLIIRQFFIQAFVIPSESMKPTLKIHDRLLANKIIYKIRQPHRWEVIIFKYPEDPKKYFVKRLVGLPGETVEIKNGHVYINGVCMQYPDYIKTPLYYYNDEDGDFGVNGETKIPEGAFYTLGDNSINSKDSRYWGFVPEKNLVGKALFIYWPPWRMGTIR</sequence>
<dbReference type="GO" id="GO:0009003">
    <property type="term" value="F:signal peptidase activity"/>
    <property type="evidence" value="ECO:0007669"/>
    <property type="project" value="UniProtKB-EC"/>
</dbReference>
<dbReference type="InterPro" id="IPR019756">
    <property type="entry name" value="Pept_S26A_signal_pept_1_Ser-AS"/>
</dbReference>
<dbReference type="PANTHER" id="PTHR43390:SF1">
    <property type="entry name" value="CHLOROPLAST PROCESSING PEPTIDASE"/>
    <property type="match status" value="1"/>
</dbReference>
<feature type="active site" evidence="6">
    <location>
        <position position="93"/>
    </location>
</feature>
<evidence type="ECO:0000256" key="4">
    <source>
        <dbReference type="ARBA" id="ARBA00022670"/>
    </source>
</evidence>
<evidence type="ECO:0000259" key="9">
    <source>
        <dbReference type="Pfam" id="PF10502"/>
    </source>
</evidence>
<dbReference type="SUPFAM" id="SSF51306">
    <property type="entry name" value="LexA/Signal peptidase"/>
    <property type="match status" value="1"/>
</dbReference>
<gene>
    <name evidence="10" type="primary">sipP</name>
    <name evidence="10" type="ORF">BWX89_00876</name>
</gene>
<dbReference type="GO" id="GO:0016020">
    <property type="term" value="C:membrane"/>
    <property type="evidence" value="ECO:0007669"/>
    <property type="project" value="UniProtKB-SubCell"/>
</dbReference>
<dbReference type="InterPro" id="IPR019758">
    <property type="entry name" value="Pept_S26A_signal_pept_1_CS"/>
</dbReference>
<keyword evidence="5 7" id="KW-0378">Hydrolase</keyword>
<dbReference type="PROSITE" id="PS00760">
    <property type="entry name" value="SPASE_I_2"/>
    <property type="match status" value="1"/>
</dbReference>
<dbReference type="GO" id="GO:0004252">
    <property type="term" value="F:serine-type endopeptidase activity"/>
    <property type="evidence" value="ECO:0007669"/>
    <property type="project" value="InterPro"/>
</dbReference>
<comment type="catalytic activity">
    <reaction evidence="1 7">
        <text>Cleavage of hydrophobic, N-terminal signal or leader sequences from secreted and periplasmic proteins.</text>
        <dbReference type="EC" id="3.4.21.89"/>
    </reaction>
</comment>
<organism evidence="10">
    <name type="scientific">candidate division TA06 bacterium ADurb.Bin131</name>
    <dbReference type="NCBI Taxonomy" id="1852827"/>
    <lineage>
        <taxon>Bacteria</taxon>
        <taxon>Bacteria division TA06</taxon>
    </lineage>
</organism>
<dbReference type="InterPro" id="IPR019533">
    <property type="entry name" value="Peptidase_S26"/>
</dbReference>
<dbReference type="PROSITE" id="PS00761">
    <property type="entry name" value="SPASE_I_3"/>
    <property type="match status" value="1"/>
</dbReference>
<dbReference type="Gene3D" id="2.10.109.10">
    <property type="entry name" value="Umud Fragment, subunit A"/>
    <property type="match status" value="1"/>
</dbReference>
<dbReference type="EC" id="3.4.21.89" evidence="3 7"/>
<keyword evidence="7" id="KW-0472">Membrane</keyword>
<feature type="domain" description="Peptidase S26" evidence="9">
    <location>
        <begin position="23"/>
        <end position="183"/>
    </location>
</feature>
<dbReference type="CDD" id="cd06530">
    <property type="entry name" value="S26_SPase_I"/>
    <property type="match status" value="1"/>
</dbReference>
<dbReference type="Proteomes" id="UP000485562">
    <property type="component" value="Unassembled WGS sequence"/>
</dbReference>
<reference evidence="10" key="1">
    <citation type="submission" date="2017-02" db="EMBL/GenBank/DDBJ databases">
        <title>Delving into the versatile metabolic prowess of the omnipresent phylum Bacteroidetes.</title>
        <authorList>
            <person name="Nobu M.K."/>
            <person name="Mei R."/>
            <person name="Narihiro T."/>
            <person name="Kuroda K."/>
            <person name="Liu W.-T."/>
        </authorList>
    </citation>
    <scope>NUCLEOTIDE SEQUENCE</scope>
    <source>
        <strain evidence="10">ADurb.Bin131</strain>
    </source>
</reference>
<keyword evidence="7" id="KW-0812">Transmembrane</keyword>
<accession>A0A1V6C9S3</accession>
<comment type="caution">
    <text evidence="10">The sequence shown here is derived from an EMBL/GenBank/DDBJ whole genome shotgun (WGS) entry which is preliminary data.</text>
</comment>
<name>A0A1V6C9S3_UNCT6</name>
<evidence type="ECO:0000256" key="7">
    <source>
        <dbReference type="RuleBase" id="RU003993"/>
    </source>
</evidence>
<evidence type="ECO:0000256" key="8">
    <source>
        <dbReference type="RuleBase" id="RU362042"/>
    </source>
</evidence>
<dbReference type="Pfam" id="PF10502">
    <property type="entry name" value="Peptidase_S26"/>
    <property type="match status" value="1"/>
</dbReference>
<dbReference type="InterPro" id="IPR000223">
    <property type="entry name" value="Pept_S26A_signal_pept_1"/>
</dbReference>
<dbReference type="InterPro" id="IPR019757">
    <property type="entry name" value="Pept_S26A_signal_pept_1_Lys-AS"/>
</dbReference>
<feature type="transmembrane region" description="Helical" evidence="7">
    <location>
        <begin position="23"/>
        <end position="45"/>
    </location>
</feature>
<evidence type="ECO:0000256" key="5">
    <source>
        <dbReference type="ARBA" id="ARBA00022801"/>
    </source>
</evidence>